<sequence>MLKISLKAARVNANLSQSEVAKIMKKNKQTIINWERGKTVIDAANFTALCKLYKVDKEYILLPY</sequence>
<protein>
    <submittedName>
        <fullName evidence="2">Helix-turn-helix transcriptional regulator</fullName>
    </submittedName>
</protein>
<dbReference type="Pfam" id="PF01381">
    <property type="entry name" value="HTH_3"/>
    <property type="match status" value="1"/>
</dbReference>
<evidence type="ECO:0000313" key="2">
    <source>
        <dbReference type="EMBL" id="MFG6274065.1"/>
    </source>
</evidence>
<gene>
    <name evidence="2" type="ORF">ACGTZG_12810</name>
</gene>
<dbReference type="EMBL" id="JBIEKR010000013">
    <property type="protein sequence ID" value="MFG6274065.1"/>
    <property type="molecule type" value="Genomic_DNA"/>
</dbReference>
<dbReference type="PROSITE" id="PS50943">
    <property type="entry name" value="HTH_CROC1"/>
    <property type="match status" value="1"/>
</dbReference>
<organism evidence="2 3">
    <name type="scientific">Megasphaera hexanoica</name>
    <dbReference type="NCBI Taxonomy" id="1675036"/>
    <lineage>
        <taxon>Bacteria</taxon>
        <taxon>Bacillati</taxon>
        <taxon>Bacillota</taxon>
        <taxon>Negativicutes</taxon>
        <taxon>Veillonellales</taxon>
        <taxon>Veillonellaceae</taxon>
        <taxon>Megasphaera</taxon>
    </lineage>
</organism>
<feature type="domain" description="HTH cro/C1-type" evidence="1">
    <location>
        <begin position="6"/>
        <end position="60"/>
    </location>
</feature>
<evidence type="ECO:0000313" key="3">
    <source>
        <dbReference type="Proteomes" id="UP001605989"/>
    </source>
</evidence>
<dbReference type="SMART" id="SM00530">
    <property type="entry name" value="HTH_XRE"/>
    <property type="match status" value="1"/>
</dbReference>
<dbReference type="Gene3D" id="1.10.260.40">
    <property type="entry name" value="lambda repressor-like DNA-binding domains"/>
    <property type="match status" value="1"/>
</dbReference>
<reference evidence="2 3" key="1">
    <citation type="submission" date="2024-10" db="EMBL/GenBank/DDBJ databases">
        <authorList>
            <person name="Sang B.-I."/>
            <person name="Prabhaharan D."/>
        </authorList>
    </citation>
    <scope>NUCLEOTIDE SEQUENCE [LARGE SCALE GENOMIC DNA]</scope>
    <source>
        <strain evidence="2 3">MH</strain>
    </source>
</reference>
<dbReference type="InterPro" id="IPR001387">
    <property type="entry name" value="Cro/C1-type_HTH"/>
</dbReference>
<name>A0ABW7DSH2_9FIRM</name>
<dbReference type="Proteomes" id="UP001605989">
    <property type="component" value="Unassembled WGS sequence"/>
</dbReference>
<dbReference type="SUPFAM" id="SSF47413">
    <property type="entry name" value="lambda repressor-like DNA-binding domains"/>
    <property type="match status" value="1"/>
</dbReference>
<comment type="caution">
    <text evidence="2">The sequence shown here is derived from an EMBL/GenBank/DDBJ whole genome shotgun (WGS) entry which is preliminary data.</text>
</comment>
<keyword evidence="3" id="KW-1185">Reference proteome</keyword>
<accession>A0ABW7DSH2</accession>
<evidence type="ECO:0000259" key="1">
    <source>
        <dbReference type="PROSITE" id="PS50943"/>
    </source>
</evidence>
<dbReference type="InterPro" id="IPR010982">
    <property type="entry name" value="Lambda_DNA-bd_dom_sf"/>
</dbReference>
<proteinExistence type="predicted"/>
<dbReference type="CDD" id="cd00093">
    <property type="entry name" value="HTH_XRE"/>
    <property type="match status" value="1"/>
</dbReference>
<dbReference type="RefSeq" id="WP_257536611.1">
    <property type="nucleotide sequence ID" value="NZ_CP011940.1"/>
</dbReference>